<keyword evidence="3" id="KW-1185">Reference proteome</keyword>
<gene>
    <name evidence="2" type="ORF">JK386_06275</name>
</gene>
<dbReference type="AlphaFoldDB" id="A0A938Y5B4"/>
<sequence>MTSTATPLTAAATAAPRPGGLRALPALLWRRRWAVLLVIAVVAGTVGLGLATAERHYTATARVAATPAPAASSSAANYEDLLGTMARVATSGPLLEQVARSTGALDVEQLRDRVEGEVVAGTVIIQVAVTDVDPERAALVANAVANELPEHDPSEGAFVFSVTEPAEVPEEASSPDIPVTVLAGMALALGLALAVAVLLDRTFRTVDTPQEVLEATGATVLGVLPQPSDPVGMPATRPRTPETGAFRALRLGVEFASTHQPTRLLVVAPGVGSDPHPGWVEANLAAALADVGHRVLLIDGDRDTPRRHPVLDRDGDPGLYDVLAGSVPLLDAVHPEIEAGFDVLGLGAAHLAPPSLLEMRFRELLEQTEAHYDVVVVHAAAVSVSEDARIMAIHGALLLTVSAGRVNPRHLERVAEHLRMVDTRVLGAVLRDGSRAPAPRVRRTTTGA</sequence>
<feature type="transmembrane region" description="Helical" evidence="1">
    <location>
        <begin position="179"/>
        <end position="199"/>
    </location>
</feature>
<dbReference type="InterPro" id="IPR027417">
    <property type="entry name" value="P-loop_NTPase"/>
</dbReference>
<dbReference type="PANTHER" id="PTHR32309">
    <property type="entry name" value="TYROSINE-PROTEIN KINASE"/>
    <property type="match status" value="1"/>
</dbReference>
<dbReference type="EMBL" id="JAERTX010000005">
    <property type="protein sequence ID" value="MBM9459502.1"/>
    <property type="molecule type" value="Genomic_DNA"/>
</dbReference>
<protein>
    <recommendedName>
        <fullName evidence="4">Polysaccharide chain length determinant N-terminal domain-containing protein</fullName>
    </recommendedName>
</protein>
<dbReference type="InterPro" id="IPR050445">
    <property type="entry name" value="Bact_polysacc_biosynth/exp"/>
</dbReference>
<evidence type="ECO:0000313" key="2">
    <source>
        <dbReference type="EMBL" id="MBM9459502.1"/>
    </source>
</evidence>
<dbReference type="PANTHER" id="PTHR32309:SF13">
    <property type="entry name" value="FERRIC ENTEROBACTIN TRANSPORT PROTEIN FEPE"/>
    <property type="match status" value="1"/>
</dbReference>
<keyword evidence="1" id="KW-0472">Membrane</keyword>
<dbReference type="RefSeq" id="WP_205290824.1">
    <property type="nucleotide sequence ID" value="NZ_CP074406.1"/>
</dbReference>
<feature type="transmembrane region" description="Helical" evidence="1">
    <location>
        <begin position="33"/>
        <end position="53"/>
    </location>
</feature>
<evidence type="ECO:0000256" key="1">
    <source>
        <dbReference type="SAM" id="Phobius"/>
    </source>
</evidence>
<evidence type="ECO:0008006" key="4">
    <source>
        <dbReference type="Google" id="ProtNLM"/>
    </source>
</evidence>
<proteinExistence type="predicted"/>
<dbReference type="Gene3D" id="3.40.50.300">
    <property type="entry name" value="P-loop containing nucleotide triphosphate hydrolases"/>
    <property type="match status" value="1"/>
</dbReference>
<evidence type="ECO:0000313" key="3">
    <source>
        <dbReference type="Proteomes" id="UP000663791"/>
    </source>
</evidence>
<organism evidence="2 3">
    <name type="scientific">Nocardioides faecalis</name>
    <dbReference type="NCBI Taxonomy" id="2803858"/>
    <lineage>
        <taxon>Bacteria</taxon>
        <taxon>Bacillati</taxon>
        <taxon>Actinomycetota</taxon>
        <taxon>Actinomycetes</taxon>
        <taxon>Propionibacteriales</taxon>
        <taxon>Nocardioidaceae</taxon>
        <taxon>Nocardioides</taxon>
    </lineage>
</organism>
<dbReference type="SUPFAM" id="SSF52540">
    <property type="entry name" value="P-loop containing nucleoside triphosphate hydrolases"/>
    <property type="match status" value="1"/>
</dbReference>
<keyword evidence="1" id="KW-0812">Transmembrane</keyword>
<accession>A0A938Y5B4</accession>
<comment type="caution">
    <text evidence="2">The sequence shown here is derived from an EMBL/GenBank/DDBJ whole genome shotgun (WGS) entry which is preliminary data.</text>
</comment>
<reference evidence="2" key="1">
    <citation type="submission" date="2021-01" db="EMBL/GenBank/DDBJ databases">
        <title>Novel species in genus Nocardioides.</title>
        <authorList>
            <person name="Zhang G."/>
        </authorList>
    </citation>
    <scope>NUCLEOTIDE SEQUENCE</scope>
    <source>
        <strain evidence="2">Zg-536</strain>
    </source>
</reference>
<dbReference type="Proteomes" id="UP000663791">
    <property type="component" value="Unassembled WGS sequence"/>
</dbReference>
<name>A0A938Y5B4_9ACTN</name>
<keyword evidence="1" id="KW-1133">Transmembrane helix</keyword>